<dbReference type="Gene3D" id="3.40.50.1820">
    <property type="entry name" value="alpha/beta hydrolase"/>
    <property type="match status" value="1"/>
</dbReference>
<dbReference type="InterPro" id="IPR029058">
    <property type="entry name" value="AB_hydrolase_fold"/>
</dbReference>
<feature type="domain" description="Peptidase S9 prolyl oligopeptidase catalytic" evidence="1">
    <location>
        <begin position="32"/>
        <end position="69"/>
    </location>
</feature>
<dbReference type="GO" id="GO:0008236">
    <property type="term" value="F:serine-type peptidase activity"/>
    <property type="evidence" value="ECO:0007669"/>
    <property type="project" value="InterPro"/>
</dbReference>
<proteinExistence type="predicted"/>
<protein>
    <recommendedName>
        <fullName evidence="1">Peptidase S9 prolyl oligopeptidase catalytic domain-containing protein</fullName>
    </recommendedName>
</protein>
<reference evidence="2 3" key="1">
    <citation type="submission" date="2020-03" db="EMBL/GenBank/DDBJ databases">
        <title>Dissostichus mawsoni Genome sequencing and assembly.</title>
        <authorList>
            <person name="Park H."/>
        </authorList>
    </citation>
    <scope>NUCLEOTIDE SEQUENCE [LARGE SCALE GENOMIC DNA]</scope>
    <source>
        <strain evidence="2">DM0001</strain>
        <tissue evidence="2">Muscle</tissue>
    </source>
</reference>
<evidence type="ECO:0000313" key="2">
    <source>
        <dbReference type="EMBL" id="KAF3842713.1"/>
    </source>
</evidence>
<dbReference type="Proteomes" id="UP000518266">
    <property type="component" value="Unassembled WGS sequence"/>
</dbReference>
<dbReference type="Pfam" id="PF00326">
    <property type="entry name" value="Peptidase_S9"/>
    <property type="match status" value="1"/>
</dbReference>
<organism evidence="2 3">
    <name type="scientific">Dissostichus mawsoni</name>
    <name type="common">Antarctic cod</name>
    <dbReference type="NCBI Taxonomy" id="36200"/>
    <lineage>
        <taxon>Eukaryota</taxon>
        <taxon>Metazoa</taxon>
        <taxon>Chordata</taxon>
        <taxon>Craniata</taxon>
        <taxon>Vertebrata</taxon>
        <taxon>Euteleostomi</taxon>
        <taxon>Actinopterygii</taxon>
        <taxon>Neopterygii</taxon>
        <taxon>Teleostei</taxon>
        <taxon>Neoteleostei</taxon>
        <taxon>Acanthomorphata</taxon>
        <taxon>Eupercaria</taxon>
        <taxon>Perciformes</taxon>
        <taxon>Notothenioidei</taxon>
        <taxon>Nototheniidae</taxon>
        <taxon>Dissostichus</taxon>
    </lineage>
</organism>
<dbReference type="EMBL" id="JAAKFY010000018">
    <property type="protein sequence ID" value="KAF3842713.1"/>
    <property type="molecule type" value="Genomic_DNA"/>
</dbReference>
<sequence length="105" mass="11264">MLLRQCLVSGGSRSCSLSPQISSLLRNSTASSPLNFLIIHGTADATVHFQHSAELVKLLSALNVNYTLQHGLQQEPTLPAELGAHLLQALLQGEAGRRPADVQRV</sequence>
<accession>A0A7J5Y0X6</accession>
<evidence type="ECO:0000313" key="3">
    <source>
        <dbReference type="Proteomes" id="UP000518266"/>
    </source>
</evidence>
<dbReference type="InterPro" id="IPR001375">
    <property type="entry name" value="Peptidase_S9_cat"/>
</dbReference>
<gene>
    <name evidence="2" type="ORF">F7725_001562</name>
</gene>
<name>A0A7J5Y0X6_DISMA</name>
<keyword evidence="3" id="KW-1185">Reference proteome</keyword>
<comment type="caution">
    <text evidence="2">The sequence shown here is derived from an EMBL/GenBank/DDBJ whole genome shotgun (WGS) entry which is preliminary data.</text>
</comment>
<dbReference type="AlphaFoldDB" id="A0A7J5Y0X6"/>
<dbReference type="GO" id="GO:0006508">
    <property type="term" value="P:proteolysis"/>
    <property type="evidence" value="ECO:0007669"/>
    <property type="project" value="InterPro"/>
</dbReference>
<evidence type="ECO:0000259" key="1">
    <source>
        <dbReference type="Pfam" id="PF00326"/>
    </source>
</evidence>
<dbReference type="OrthoDB" id="16520at2759"/>
<dbReference type="SUPFAM" id="SSF53474">
    <property type="entry name" value="alpha/beta-Hydrolases"/>
    <property type="match status" value="1"/>
</dbReference>